<keyword evidence="4" id="KW-1185">Reference proteome</keyword>
<dbReference type="Proteomes" id="UP000256343">
    <property type="component" value="Unassembled WGS sequence"/>
</dbReference>
<dbReference type="AlphaFoldDB" id="A0A336JUM0"/>
<dbReference type="RefSeq" id="WP_114360568.1">
    <property type="nucleotide sequence ID" value="NZ_QRDT01000031.1"/>
</dbReference>
<evidence type="ECO:0000313" key="4">
    <source>
        <dbReference type="Proteomes" id="UP000256343"/>
    </source>
</evidence>
<reference evidence="2 3" key="1">
    <citation type="submission" date="2017-08" db="EMBL/GenBank/DDBJ databases">
        <authorList>
            <person name="de Groot N.N."/>
        </authorList>
    </citation>
    <scope>NUCLEOTIDE SEQUENCE [LARGE SCALE GENOMIC DNA]</scope>
    <source>
        <strain evidence="2 3">JA575</strain>
    </source>
</reference>
<reference evidence="1 4" key="2">
    <citation type="submission" date="2018-07" db="EMBL/GenBank/DDBJ databases">
        <title>Genomic Encyclopedia of Archaeal and Bacterial Type Strains, Phase II (KMG-II): from individual species to whole genera.</title>
        <authorList>
            <person name="Goeker M."/>
        </authorList>
    </citation>
    <scope>NUCLEOTIDE SEQUENCE [LARGE SCALE GENOMIC DNA]</scope>
    <source>
        <strain evidence="1 4">JA575</strain>
    </source>
</reference>
<sequence>MSAQLGFDALLSSADQINANRQVERESAHLPGAMEEALPFYRALIERHHAAMLAGDAAAVLECHREAHRLAEKLNGYEPGIIADEDAPGCVLDRETRAPDGAVPLWGQSGSFEITVGTMRARIRIDGLFGIASGYFVWPGFDARVVDLDQPFISETGYRSFLGISGALEPGHTPDSFAAAVVEAHVRRELKGCLLTIKPEYRR</sequence>
<evidence type="ECO:0000313" key="1">
    <source>
        <dbReference type="EMBL" id="RED25560.1"/>
    </source>
</evidence>
<gene>
    <name evidence="1" type="ORF">BJ125_13128</name>
    <name evidence="2" type="ORF">SAMN05892882_13128</name>
</gene>
<evidence type="ECO:0000313" key="2">
    <source>
        <dbReference type="EMBL" id="SSW93172.1"/>
    </source>
</evidence>
<dbReference type="Proteomes" id="UP000252631">
    <property type="component" value="Unassembled WGS sequence"/>
</dbReference>
<organism evidence="2 3">
    <name type="scientific">Rhodopseudomonas pentothenatexigens</name>
    <dbReference type="NCBI Taxonomy" id="999699"/>
    <lineage>
        <taxon>Bacteria</taxon>
        <taxon>Pseudomonadati</taxon>
        <taxon>Pseudomonadota</taxon>
        <taxon>Alphaproteobacteria</taxon>
        <taxon>Hyphomicrobiales</taxon>
        <taxon>Nitrobacteraceae</taxon>
        <taxon>Rhodopseudomonas</taxon>
    </lineage>
</organism>
<name>A0A336JUM0_9BRAD</name>
<dbReference type="OrthoDB" id="9800596at2"/>
<accession>A0A336JUM0</accession>
<protein>
    <submittedName>
        <fullName evidence="2">Uncharacterized protein</fullName>
    </submittedName>
</protein>
<evidence type="ECO:0000313" key="3">
    <source>
        <dbReference type="Proteomes" id="UP000252631"/>
    </source>
</evidence>
<dbReference type="EMBL" id="UFQQ01000031">
    <property type="protein sequence ID" value="SSW93172.1"/>
    <property type="molecule type" value="Genomic_DNA"/>
</dbReference>
<proteinExistence type="predicted"/>
<dbReference type="EMBL" id="QRDT01000031">
    <property type="protein sequence ID" value="RED25560.1"/>
    <property type="molecule type" value="Genomic_DNA"/>
</dbReference>